<feature type="transmembrane region" description="Helical" evidence="6">
    <location>
        <begin position="251"/>
        <end position="276"/>
    </location>
</feature>
<dbReference type="PROSITE" id="PS51257">
    <property type="entry name" value="PROKAR_LIPOPROTEIN"/>
    <property type="match status" value="1"/>
</dbReference>
<evidence type="ECO:0000259" key="8">
    <source>
        <dbReference type="Pfam" id="PF13850"/>
    </source>
</evidence>
<dbReference type="PANTHER" id="PTHR10984">
    <property type="entry name" value="ENDOPLASMIC RETICULUM-GOLGI INTERMEDIATE COMPARTMENT PROTEIN"/>
    <property type="match status" value="1"/>
</dbReference>
<evidence type="ECO:0000256" key="2">
    <source>
        <dbReference type="ARBA" id="ARBA00005648"/>
    </source>
</evidence>
<feature type="domain" description="Endoplasmic reticulum vesicle transporter C-terminal" evidence="7">
    <location>
        <begin position="105"/>
        <end position="273"/>
    </location>
</feature>
<dbReference type="InterPro" id="IPR045888">
    <property type="entry name" value="Erv"/>
</dbReference>
<organism evidence="9 10">
    <name type="scientific">Paralvinella palmiformis</name>
    <dbReference type="NCBI Taxonomy" id="53620"/>
    <lineage>
        <taxon>Eukaryota</taxon>
        <taxon>Metazoa</taxon>
        <taxon>Spiralia</taxon>
        <taxon>Lophotrochozoa</taxon>
        <taxon>Annelida</taxon>
        <taxon>Polychaeta</taxon>
        <taxon>Sedentaria</taxon>
        <taxon>Canalipalpata</taxon>
        <taxon>Terebellida</taxon>
        <taxon>Terebelliformia</taxon>
        <taxon>Alvinellidae</taxon>
        <taxon>Paralvinella</taxon>
    </lineage>
</organism>
<keyword evidence="10" id="KW-1185">Reference proteome</keyword>
<evidence type="ECO:0000259" key="7">
    <source>
        <dbReference type="Pfam" id="PF07970"/>
    </source>
</evidence>
<dbReference type="GO" id="GO:0005789">
    <property type="term" value="C:endoplasmic reticulum membrane"/>
    <property type="evidence" value="ECO:0007669"/>
    <property type="project" value="TreeGrafter"/>
</dbReference>
<name>A0AAD9MRU4_9ANNE</name>
<dbReference type="GO" id="GO:0006888">
    <property type="term" value="P:endoplasmic reticulum to Golgi vesicle-mediated transport"/>
    <property type="evidence" value="ECO:0007669"/>
    <property type="project" value="TreeGrafter"/>
</dbReference>
<dbReference type="EMBL" id="JAODUP010000840">
    <property type="protein sequence ID" value="KAK2143437.1"/>
    <property type="molecule type" value="Genomic_DNA"/>
</dbReference>
<evidence type="ECO:0008006" key="11">
    <source>
        <dbReference type="Google" id="ProtNLM"/>
    </source>
</evidence>
<comment type="subcellular location">
    <subcellularLocation>
        <location evidence="1">Endoplasmic reticulum-Golgi intermediate compartment membrane</location>
        <topology evidence="1">Multi-pass membrane protein</topology>
    </subcellularLocation>
</comment>
<dbReference type="GO" id="GO:0000139">
    <property type="term" value="C:Golgi membrane"/>
    <property type="evidence" value="ECO:0007669"/>
    <property type="project" value="TreeGrafter"/>
</dbReference>
<feature type="transmembrane region" description="Helical" evidence="6">
    <location>
        <begin position="21"/>
        <end position="41"/>
    </location>
</feature>
<keyword evidence="5 6" id="KW-0472">Membrane</keyword>
<evidence type="ECO:0000256" key="5">
    <source>
        <dbReference type="ARBA" id="ARBA00023136"/>
    </source>
</evidence>
<keyword evidence="4 6" id="KW-1133">Transmembrane helix</keyword>
<gene>
    <name evidence="9" type="ORF">LSH36_840g02016</name>
</gene>
<protein>
    <recommendedName>
        <fullName evidence="11">Endoplasmic reticulum-Golgi intermediate compartment protein 1</fullName>
    </recommendedName>
</protein>
<evidence type="ECO:0000313" key="9">
    <source>
        <dbReference type="EMBL" id="KAK2143437.1"/>
    </source>
</evidence>
<dbReference type="InterPro" id="IPR012936">
    <property type="entry name" value="Erv_C"/>
</dbReference>
<dbReference type="GO" id="GO:0006890">
    <property type="term" value="P:retrograde vesicle-mediated transport, Golgi to endoplasmic reticulum"/>
    <property type="evidence" value="ECO:0007669"/>
    <property type="project" value="TreeGrafter"/>
</dbReference>
<accession>A0AAD9MRU4</accession>
<dbReference type="Pfam" id="PF13850">
    <property type="entry name" value="ERGIC_N"/>
    <property type="match status" value="1"/>
</dbReference>
<feature type="domain" description="Endoplasmic reticulum vesicle transporter N-terminal" evidence="8">
    <location>
        <begin position="5"/>
        <end position="96"/>
    </location>
</feature>
<evidence type="ECO:0000256" key="3">
    <source>
        <dbReference type="ARBA" id="ARBA00022692"/>
    </source>
</evidence>
<dbReference type="GO" id="GO:0033116">
    <property type="term" value="C:endoplasmic reticulum-Golgi intermediate compartment membrane"/>
    <property type="evidence" value="ECO:0007669"/>
    <property type="project" value="UniProtKB-SubCell"/>
</dbReference>
<reference evidence="9" key="1">
    <citation type="journal article" date="2023" name="Mol. Biol. Evol.">
        <title>Third-Generation Sequencing Reveals the Adaptive Role of the Epigenome in Three Deep-Sea Polychaetes.</title>
        <authorList>
            <person name="Perez M."/>
            <person name="Aroh O."/>
            <person name="Sun Y."/>
            <person name="Lan Y."/>
            <person name="Juniper S.K."/>
            <person name="Young C.R."/>
            <person name="Angers B."/>
            <person name="Qian P.Y."/>
        </authorList>
    </citation>
    <scope>NUCLEOTIDE SEQUENCE</scope>
    <source>
        <strain evidence="9">P08H-3</strain>
    </source>
</reference>
<proteinExistence type="inferred from homology"/>
<dbReference type="AlphaFoldDB" id="A0AAD9MRU4"/>
<dbReference type="PANTHER" id="PTHR10984:SF36">
    <property type="entry name" value="ENDOPLASMIC RETICULUM-GOLGI INTERMEDIATE COMPARTMENT PROTEIN 1"/>
    <property type="match status" value="1"/>
</dbReference>
<evidence type="ECO:0000313" key="10">
    <source>
        <dbReference type="Proteomes" id="UP001208570"/>
    </source>
</evidence>
<sequence length="292" mass="33470">MQFDIRRLDIYRKVPKDLTQPTITGACISILSCIFMVFLFYSELVSFITTEIESEMFVEDPMTHSEKIPVKLDIELHKVQCRFIGLDIQDDLGRHEVGFVDNTERIPVDHGLGCRFKSHFKINKVPGNFHISTHASHEQPENPDMTHTIHEVVFGDRVPTAVNLPGSFNPLKGHDKSKANALTSHDYFLKVVPTVYQDITGRQTLHPYQYTYAYRDWIYYGRDGVMRSPAVWFRFDIQPITVKYTERRRPLYGFLTTVCAIVGGTFTVAGIIDSLLFTATEIFKKAELGKLS</sequence>
<comment type="caution">
    <text evidence="9">The sequence shown here is derived from an EMBL/GenBank/DDBJ whole genome shotgun (WGS) entry which is preliminary data.</text>
</comment>
<dbReference type="InterPro" id="IPR039542">
    <property type="entry name" value="Erv_N"/>
</dbReference>
<dbReference type="GO" id="GO:0030134">
    <property type="term" value="C:COPII-coated ER to Golgi transport vesicle"/>
    <property type="evidence" value="ECO:0007669"/>
    <property type="project" value="TreeGrafter"/>
</dbReference>
<dbReference type="Proteomes" id="UP001208570">
    <property type="component" value="Unassembled WGS sequence"/>
</dbReference>
<keyword evidence="3 6" id="KW-0812">Transmembrane</keyword>
<comment type="similarity">
    <text evidence="2">Belongs to the ERGIC family.</text>
</comment>
<evidence type="ECO:0000256" key="4">
    <source>
        <dbReference type="ARBA" id="ARBA00022989"/>
    </source>
</evidence>
<dbReference type="Pfam" id="PF07970">
    <property type="entry name" value="COPIIcoated_ERV"/>
    <property type="match status" value="1"/>
</dbReference>
<evidence type="ECO:0000256" key="1">
    <source>
        <dbReference type="ARBA" id="ARBA00004457"/>
    </source>
</evidence>
<evidence type="ECO:0000256" key="6">
    <source>
        <dbReference type="SAM" id="Phobius"/>
    </source>
</evidence>